<protein>
    <recommendedName>
        <fullName evidence="3">Tetratricopeptide repeat protein</fullName>
    </recommendedName>
</protein>
<dbReference type="EMBL" id="JBIBDZ010000003">
    <property type="protein sequence ID" value="MFF5919273.1"/>
    <property type="molecule type" value="Genomic_DNA"/>
</dbReference>
<proteinExistence type="predicted"/>
<organism evidence="1 2">
    <name type="scientific">Streptomyces flavochromogenes</name>
    <dbReference type="NCBI Taxonomy" id="68199"/>
    <lineage>
        <taxon>Bacteria</taxon>
        <taxon>Bacillati</taxon>
        <taxon>Actinomycetota</taxon>
        <taxon>Actinomycetes</taxon>
        <taxon>Kitasatosporales</taxon>
        <taxon>Streptomycetaceae</taxon>
        <taxon>Streptomyces</taxon>
    </lineage>
</organism>
<evidence type="ECO:0000313" key="1">
    <source>
        <dbReference type="EMBL" id="MFF5919273.1"/>
    </source>
</evidence>
<dbReference type="Gene3D" id="1.25.40.10">
    <property type="entry name" value="Tetratricopeptide repeat domain"/>
    <property type="match status" value="2"/>
</dbReference>
<sequence length="901" mass="98983">MRSQESRELYERLRALERRAAGVLSRAGDRYSRRKVSQALAKPPYGRRIEGQRISAWVPTRGERDPQVPSDGSSDDVLALVRLWSAWAGEKPDERSWRDLLERAQPIRAPRAASTGPGRPVREFSDPFALEVHEAIDGGCAEAELPLLPPYVEREHDRRLSAVVEGVTRQGAGEPTSAIAVLVGNSSTGKTRACWEALNLLPPDWRLAHPLVPNPAEALIALLDDAAPRTVLWLDEIHRYVGDDRGEQAAARLHEVLNDPRRSPLLVLGTTWPDEWWDLVRPRGKGDRRDPHARARALLAGKHCRVPDSFEGPDMPELRRLAATDPRLQEALERGEEGQITQYLAGGRALVGRYETATALERALIESAMDARRLGHGVALPKVLLEASVRFYLTAHQDEAVEDGDMEHALAELSISWRGVRGPLTPVTLRVPAAPRITTDKVRLADYLDQHGREKRNGKAPPGGLWDTLGDYAARESLIALAESAWERGHLRIAVHLLRAAAAAGVAGAATAASRMLEAEGRYDEALLWCLPLAEGGDPEAMSQVAGIMEQTHQPVTAIAWHKRAAEAGCSGNWLYAGMLLLKAEDRREAEACLRRAADAGVYGAFGTLADLLKSTARTEEALACYRQEAEGRGGYAVIETVSLMRERGDSGATVLSWLLPRVWEEGNRKADVRLPWAWSALLDHLAQDAALRSGLRGLLVPGEEDQEARSWMAAVLDGAEEIAGGGRREGVRAAEALRKEGRPEEALALYEREAADGRRGAAAHVAALHEQLGRVSEAVTWYQRAAEEGDLGALRETARLLTALMGPDESFVRLRSCADRHAADGYPDQRSVVAELLHDAGRTDEALDWLRHASRTGDLYAWRQYAEVLEKAGRTSAAQRMRRYGWEPDGEMSAPWSAAP</sequence>
<dbReference type="RefSeq" id="WP_388306915.1">
    <property type="nucleotide sequence ID" value="NZ_JBIBDZ010000003.1"/>
</dbReference>
<dbReference type="InterPro" id="IPR011990">
    <property type="entry name" value="TPR-like_helical_dom_sf"/>
</dbReference>
<evidence type="ECO:0008006" key="3">
    <source>
        <dbReference type="Google" id="ProtNLM"/>
    </source>
</evidence>
<evidence type="ECO:0000313" key="2">
    <source>
        <dbReference type="Proteomes" id="UP001602370"/>
    </source>
</evidence>
<dbReference type="Proteomes" id="UP001602370">
    <property type="component" value="Unassembled WGS sequence"/>
</dbReference>
<dbReference type="SUPFAM" id="SSF81901">
    <property type="entry name" value="HCP-like"/>
    <property type="match status" value="2"/>
</dbReference>
<name>A0ABW6XP92_9ACTN</name>
<comment type="caution">
    <text evidence="1">The sequence shown here is derived from an EMBL/GenBank/DDBJ whole genome shotgun (WGS) entry which is preliminary data.</text>
</comment>
<reference evidence="1 2" key="1">
    <citation type="submission" date="2024-10" db="EMBL/GenBank/DDBJ databases">
        <title>The Natural Products Discovery Center: Release of the First 8490 Sequenced Strains for Exploring Actinobacteria Biosynthetic Diversity.</title>
        <authorList>
            <person name="Kalkreuter E."/>
            <person name="Kautsar S.A."/>
            <person name="Yang D."/>
            <person name="Bader C.D."/>
            <person name="Teijaro C.N."/>
            <person name="Fluegel L."/>
            <person name="Davis C.M."/>
            <person name="Simpson J.R."/>
            <person name="Lauterbach L."/>
            <person name="Steele A.D."/>
            <person name="Gui C."/>
            <person name="Meng S."/>
            <person name="Li G."/>
            <person name="Viehrig K."/>
            <person name="Ye F."/>
            <person name="Su P."/>
            <person name="Kiefer A.F."/>
            <person name="Nichols A."/>
            <person name="Cepeda A.J."/>
            <person name="Yan W."/>
            <person name="Fan B."/>
            <person name="Jiang Y."/>
            <person name="Adhikari A."/>
            <person name="Zheng C.-J."/>
            <person name="Schuster L."/>
            <person name="Cowan T.M."/>
            <person name="Smanski M.J."/>
            <person name="Chevrette M.G."/>
            <person name="De Carvalho L.P.S."/>
            <person name="Shen B."/>
        </authorList>
    </citation>
    <scope>NUCLEOTIDE SEQUENCE [LARGE SCALE GENOMIC DNA]</scope>
    <source>
        <strain evidence="1 2">NPDC012605</strain>
    </source>
</reference>
<accession>A0ABW6XP92</accession>
<keyword evidence="2" id="KW-1185">Reference proteome</keyword>
<dbReference type="InterPro" id="IPR019734">
    <property type="entry name" value="TPR_rpt"/>
</dbReference>
<gene>
    <name evidence="1" type="ORF">ACFY8C_13080</name>
</gene>
<dbReference type="SUPFAM" id="SSF52540">
    <property type="entry name" value="P-loop containing nucleoside triphosphate hydrolases"/>
    <property type="match status" value="1"/>
</dbReference>
<dbReference type="Pfam" id="PF13176">
    <property type="entry name" value="TPR_7"/>
    <property type="match status" value="1"/>
</dbReference>
<dbReference type="InterPro" id="IPR027417">
    <property type="entry name" value="P-loop_NTPase"/>
</dbReference>